<evidence type="ECO:0000256" key="1">
    <source>
        <dbReference type="ARBA" id="ARBA00023015"/>
    </source>
</evidence>
<protein>
    <recommendedName>
        <fullName evidence="3">Tetracyclin repressor-like C-terminal domain-containing protein</fullName>
    </recommendedName>
</protein>
<comment type="caution">
    <text evidence="4">The sequence shown here is derived from an EMBL/GenBank/DDBJ whole genome shotgun (WGS) entry which is preliminary data.</text>
</comment>
<organism evidence="4">
    <name type="scientific">bioreactor metagenome</name>
    <dbReference type="NCBI Taxonomy" id="1076179"/>
    <lineage>
        <taxon>unclassified sequences</taxon>
        <taxon>metagenomes</taxon>
        <taxon>ecological metagenomes</taxon>
    </lineage>
</organism>
<dbReference type="Gene3D" id="1.10.357.10">
    <property type="entry name" value="Tetracycline Repressor, domain 2"/>
    <property type="match status" value="1"/>
</dbReference>
<feature type="domain" description="Tetracyclin repressor-like C-terminal" evidence="3">
    <location>
        <begin position="60"/>
        <end position="122"/>
    </location>
</feature>
<dbReference type="SUPFAM" id="SSF48498">
    <property type="entry name" value="Tetracyclin repressor-like, C-terminal domain"/>
    <property type="match status" value="1"/>
</dbReference>
<accession>A0A645C779</accession>
<keyword evidence="1" id="KW-0805">Transcription regulation</keyword>
<dbReference type="InterPro" id="IPR036271">
    <property type="entry name" value="Tet_transcr_reg_TetR-rel_C_sf"/>
</dbReference>
<sequence>MHAAFQHLLDRFEVKYVELFDSPKSLQATLSTIIVDREFDLYLERLLEIKQGDYRDNHTSLALEVMHSFPGFQERLDCNHLKLLQALEKKVKTAQETGEVRDDIEAHTLATIILSIMSGQNVLGAGLNAADIRTKVMDSLWMLIKA</sequence>
<evidence type="ECO:0000256" key="2">
    <source>
        <dbReference type="ARBA" id="ARBA00023163"/>
    </source>
</evidence>
<evidence type="ECO:0000313" key="4">
    <source>
        <dbReference type="EMBL" id="MPM71173.1"/>
    </source>
</evidence>
<dbReference type="EMBL" id="VSSQ01023943">
    <property type="protein sequence ID" value="MPM71173.1"/>
    <property type="molecule type" value="Genomic_DNA"/>
</dbReference>
<proteinExistence type="predicted"/>
<evidence type="ECO:0000259" key="3">
    <source>
        <dbReference type="Pfam" id="PF16925"/>
    </source>
</evidence>
<dbReference type="AlphaFoldDB" id="A0A645C779"/>
<dbReference type="InterPro" id="IPR011075">
    <property type="entry name" value="TetR_C"/>
</dbReference>
<keyword evidence="2" id="KW-0804">Transcription</keyword>
<dbReference type="Pfam" id="PF16925">
    <property type="entry name" value="TetR_C_13"/>
    <property type="match status" value="1"/>
</dbReference>
<reference evidence="4" key="1">
    <citation type="submission" date="2019-08" db="EMBL/GenBank/DDBJ databases">
        <authorList>
            <person name="Kucharzyk K."/>
            <person name="Murdoch R.W."/>
            <person name="Higgins S."/>
            <person name="Loffler F."/>
        </authorList>
    </citation>
    <scope>NUCLEOTIDE SEQUENCE</scope>
</reference>
<name>A0A645C779_9ZZZZ</name>
<gene>
    <name evidence="4" type="ORF">SDC9_118136</name>
</gene>